<comment type="caution">
    <text evidence="1">The sequence shown here is derived from an EMBL/GenBank/DDBJ whole genome shotgun (WGS) entry which is preliminary data.</text>
</comment>
<reference evidence="1" key="1">
    <citation type="journal article" date="2014" name="Front. Microbiol.">
        <title>High frequency of phylogenetically diverse reductive dehalogenase-homologous genes in deep subseafloor sedimentary metagenomes.</title>
        <authorList>
            <person name="Kawai M."/>
            <person name="Futagami T."/>
            <person name="Toyoda A."/>
            <person name="Takaki Y."/>
            <person name="Nishi S."/>
            <person name="Hori S."/>
            <person name="Arai W."/>
            <person name="Tsubouchi T."/>
            <person name="Morono Y."/>
            <person name="Uchiyama I."/>
            <person name="Ito T."/>
            <person name="Fujiyama A."/>
            <person name="Inagaki F."/>
            <person name="Takami H."/>
        </authorList>
    </citation>
    <scope>NUCLEOTIDE SEQUENCE</scope>
    <source>
        <strain evidence="1">Expedition CK06-06</strain>
    </source>
</reference>
<dbReference type="InterPro" id="IPR003374">
    <property type="entry name" value="ApbE-like_sf"/>
</dbReference>
<sequence length="67" mass="6796">ASQLAGVGPMAAVAGAIAEAVGKDLLPFSPEVIVENGGDIFLKILKKRLVGIYAGQSPFTGTIALEN</sequence>
<dbReference type="AlphaFoldDB" id="X1EMS2"/>
<protein>
    <submittedName>
        <fullName evidence="1">Uncharacterized protein</fullName>
    </submittedName>
</protein>
<accession>X1EMS2</accession>
<gene>
    <name evidence="1" type="ORF">S03H2_07100</name>
</gene>
<evidence type="ECO:0000313" key="1">
    <source>
        <dbReference type="EMBL" id="GAH21645.1"/>
    </source>
</evidence>
<name>X1EMS2_9ZZZZ</name>
<proteinExistence type="predicted"/>
<dbReference type="Gene3D" id="3.10.520.10">
    <property type="entry name" value="ApbE-like domains"/>
    <property type="match status" value="1"/>
</dbReference>
<dbReference type="EMBL" id="BARU01003221">
    <property type="protein sequence ID" value="GAH21645.1"/>
    <property type="molecule type" value="Genomic_DNA"/>
</dbReference>
<organism evidence="1">
    <name type="scientific">marine sediment metagenome</name>
    <dbReference type="NCBI Taxonomy" id="412755"/>
    <lineage>
        <taxon>unclassified sequences</taxon>
        <taxon>metagenomes</taxon>
        <taxon>ecological metagenomes</taxon>
    </lineage>
</organism>
<feature type="non-terminal residue" evidence="1">
    <location>
        <position position="1"/>
    </location>
</feature>
<dbReference type="SUPFAM" id="SSF143631">
    <property type="entry name" value="ApbE-like"/>
    <property type="match status" value="1"/>
</dbReference>